<protein>
    <submittedName>
        <fullName evidence="2">Mitochondrial ribosomal protein L53</fullName>
    </submittedName>
</protein>
<reference evidence="2" key="2">
    <citation type="submission" date="2025-09" db="UniProtKB">
        <authorList>
            <consortium name="Ensembl"/>
        </authorList>
    </citation>
    <scope>IDENTIFICATION</scope>
</reference>
<proteinExistence type="predicted"/>
<evidence type="ECO:0000313" key="2">
    <source>
        <dbReference type="Ensembl" id="ENSANAP00000028955.1"/>
    </source>
</evidence>
<keyword evidence="3" id="KW-1185">Reference proteome</keyword>
<reference evidence="2" key="1">
    <citation type="submission" date="2025-08" db="UniProtKB">
        <authorList>
            <consortium name="Ensembl"/>
        </authorList>
    </citation>
    <scope>IDENTIFICATION</scope>
</reference>
<evidence type="ECO:0000256" key="1">
    <source>
        <dbReference type="SAM" id="MobiDB-lite"/>
    </source>
</evidence>
<dbReference type="GeneTree" id="ENSGT00390000001440"/>
<feature type="compositionally biased region" description="Gly residues" evidence="1">
    <location>
        <begin position="58"/>
        <end position="70"/>
    </location>
</feature>
<dbReference type="Gene3D" id="3.40.30.10">
    <property type="entry name" value="Glutaredoxin"/>
    <property type="match status" value="1"/>
</dbReference>
<feature type="region of interest" description="Disordered" evidence="1">
    <location>
        <begin position="48"/>
        <end position="70"/>
    </location>
</feature>
<evidence type="ECO:0000313" key="3">
    <source>
        <dbReference type="Proteomes" id="UP000233020"/>
    </source>
</evidence>
<dbReference type="Proteomes" id="UP000233020">
    <property type="component" value="Unplaced"/>
</dbReference>
<sequence length="70" mass="7803">MAASLGRLGLRPVKQVRIQFCPFEKNVESTRRRVSPDYARRPSHRFGNAQCLRFPHPGQGGGGQRGQAGR</sequence>
<dbReference type="Ensembl" id="ENSANAT00000046982.1">
    <property type="protein sequence ID" value="ENSANAP00000028955.1"/>
    <property type="gene ID" value="ENSANAG00000032295.1"/>
</dbReference>
<name>A0A2K5E6U5_AOTNA</name>
<accession>A0A2K5E6U5</accession>
<dbReference type="AlphaFoldDB" id="A0A2K5E6U5"/>
<gene>
    <name evidence="2" type="primary">MRPL53</name>
</gene>
<organism evidence="2 3">
    <name type="scientific">Aotus nancymaae</name>
    <name type="common">Ma's night monkey</name>
    <dbReference type="NCBI Taxonomy" id="37293"/>
    <lineage>
        <taxon>Eukaryota</taxon>
        <taxon>Metazoa</taxon>
        <taxon>Chordata</taxon>
        <taxon>Craniata</taxon>
        <taxon>Vertebrata</taxon>
        <taxon>Euteleostomi</taxon>
        <taxon>Mammalia</taxon>
        <taxon>Eutheria</taxon>
        <taxon>Euarchontoglires</taxon>
        <taxon>Primates</taxon>
        <taxon>Haplorrhini</taxon>
        <taxon>Platyrrhini</taxon>
        <taxon>Aotidae</taxon>
        <taxon>Aotus</taxon>
    </lineage>
</organism>